<proteinExistence type="predicted"/>
<dbReference type="SUPFAM" id="SSF51556">
    <property type="entry name" value="Metallo-dependent hydrolases"/>
    <property type="match status" value="1"/>
</dbReference>
<dbReference type="Gene3D" id="3.10.310.70">
    <property type="match status" value="1"/>
</dbReference>
<dbReference type="PANTHER" id="PTHR22642">
    <property type="entry name" value="IMIDAZOLONEPROPIONASE"/>
    <property type="match status" value="1"/>
</dbReference>
<dbReference type="InterPro" id="IPR013108">
    <property type="entry name" value="Amidohydro_3"/>
</dbReference>
<feature type="domain" description="Amidohydrolase 3" evidence="1">
    <location>
        <begin position="127"/>
        <end position="686"/>
    </location>
</feature>
<sequence>MQKSDLGSINMAHDCDHGLSCGCHNPTAEALLKMAVQNSSPAPAADNAPGATVLARPETPFMLIHDNGGKGIIRTVANGDGNATTSALVIFGDQILFSGSLEDAQSAAQSIASKNADIPALQTIALADGQCVIPGLIEPHVHITTSPMMMDWINYSPFGDTALGDPAGTDDPSVEMEAQNLRPEYCLGKLTDALKADVAKLKADPKKDGWWLLGDGVDTSLMSDFPSKSDNLTLLNCIDKTFLDPIDGQTPIMLVSASEHTAYVNTPALKAMWANPALHEKLKAAYKTEQAFLDNSSGVLQEMEQIIPALTSINKAQIEHLIANLPGNLIKMFKVAQKRGVTLLYDAGMQASFARMIKLTLQGQKILHPKWPSPRIGMAHLVSKIDDIPSDSIFAKPTHPSVSHPYETGSLNFYYGSLKIVSDGSNQGLTGYQIDPYCCPPEKNYGLYNFPLDDGLPHTGTPTGAPREFLQLVGAAWKKNWPLMIHANGERAIDYALQAFEEAATANSDIAADSLRNRIEHCSLLTDERLERIKKTNIHPSYLIGHVGYWGWTFSNYIFKEKAAEQLDRCNSSIARDICFSLHSDCAVSPLGPLRMMEQAVTRKMEGDPDAGVLNAQERITSAQALAAATFNAAWQCHADHLIGSLEIGKLADLVILAQDPVKMDGETAYLKMRDIAVQSVYIGGRSALDQ</sequence>
<keyword evidence="3" id="KW-1185">Reference proteome</keyword>
<dbReference type="Proteomes" id="UP000233458">
    <property type="component" value="Chromosome"/>
</dbReference>
<evidence type="ECO:0000313" key="3">
    <source>
        <dbReference type="Proteomes" id="UP000233458"/>
    </source>
</evidence>
<accession>A0ABM6Q633</accession>
<dbReference type="InterPro" id="IPR011059">
    <property type="entry name" value="Metal-dep_hydrolase_composite"/>
</dbReference>
<dbReference type="Gene3D" id="2.30.40.10">
    <property type="entry name" value="Urease, subunit C, domain 1"/>
    <property type="match status" value="1"/>
</dbReference>
<protein>
    <recommendedName>
        <fullName evidence="1">Amidohydrolase 3 domain-containing protein</fullName>
    </recommendedName>
</protein>
<evidence type="ECO:0000313" key="2">
    <source>
        <dbReference type="EMBL" id="AUG51924.1"/>
    </source>
</evidence>
<name>A0ABM6Q633_9PROT</name>
<dbReference type="PANTHER" id="PTHR22642:SF2">
    <property type="entry name" value="PROTEIN LONG AFTER FAR-RED 3"/>
    <property type="match status" value="1"/>
</dbReference>
<evidence type="ECO:0000259" key="1">
    <source>
        <dbReference type="Pfam" id="PF07969"/>
    </source>
</evidence>
<dbReference type="SUPFAM" id="SSF51338">
    <property type="entry name" value="Composite domain of metallo-dependent hydrolases"/>
    <property type="match status" value="1"/>
</dbReference>
<dbReference type="Gene3D" id="3.20.20.140">
    <property type="entry name" value="Metal-dependent hydrolases"/>
    <property type="match status" value="1"/>
</dbReference>
<dbReference type="EMBL" id="CP024199">
    <property type="protein sequence ID" value="AUG51924.1"/>
    <property type="molecule type" value="Genomic_DNA"/>
</dbReference>
<dbReference type="InterPro" id="IPR032466">
    <property type="entry name" value="Metal_Hydrolase"/>
</dbReference>
<gene>
    <name evidence="2" type="ORF">CSC3H3_03705</name>
</gene>
<dbReference type="Pfam" id="PF07969">
    <property type="entry name" value="Amidohydro_3"/>
    <property type="match status" value="1"/>
</dbReference>
<organism evidence="2 3">
    <name type="scientific">Thalassospira marina</name>
    <dbReference type="NCBI Taxonomy" id="2048283"/>
    <lineage>
        <taxon>Bacteria</taxon>
        <taxon>Pseudomonadati</taxon>
        <taxon>Pseudomonadota</taxon>
        <taxon>Alphaproteobacteria</taxon>
        <taxon>Rhodospirillales</taxon>
        <taxon>Thalassospiraceae</taxon>
        <taxon>Thalassospira</taxon>
    </lineage>
</organism>
<reference evidence="2 3" key="1">
    <citation type="submission" date="2017-10" db="EMBL/GenBank/DDBJ databases">
        <title>Biodiversity and function of Thalassospira species in the particle-attached aromatic-hydrocarbon-degrading consortia from the surface seawater of the China South Sea.</title>
        <authorList>
            <person name="Dong C."/>
            <person name="Liu R."/>
            <person name="Shao Z."/>
        </authorList>
    </citation>
    <scope>NUCLEOTIDE SEQUENCE [LARGE SCALE GENOMIC DNA]</scope>
    <source>
        <strain evidence="2 3">CSC3H3</strain>
    </source>
</reference>